<name>A0A803MAF4_CHEQI</name>
<dbReference type="AlphaFoldDB" id="A0A803MAF4"/>
<feature type="domain" description="GOLD" evidence="10">
    <location>
        <begin position="33"/>
        <end position="123"/>
    </location>
</feature>
<accession>A0A803MAF4</accession>
<organism evidence="11 12">
    <name type="scientific">Chenopodium quinoa</name>
    <name type="common">Quinoa</name>
    <dbReference type="NCBI Taxonomy" id="63459"/>
    <lineage>
        <taxon>Eukaryota</taxon>
        <taxon>Viridiplantae</taxon>
        <taxon>Streptophyta</taxon>
        <taxon>Embryophyta</taxon>
        <taxon>Tracheophyta</taxon>
        <taxon>Spermatophyta</taxon>
        <taxon>Magnoliopsida</taxon>
        <taxon>eudicotyledons</taxon>
        <taxon>Gunneridae</taxon>
        <taxon>Pentapetalae</taxon>
        <taxon>Caryophyllales</taxon>
        <taxon>Chenopodiaceae</taxon>
        <taxon>Chenopodioideae</taxon>
        <taxon>Atripliceae</taxon>
        <taxon>Chenopodium</taxon>
    </lineage>
</organism>
<protein>
    <recommendedName>
        <fullName evidence="10">GOLD domain-containing protein</fullName>
    </recommendedName>
</protein>
<feature type="chain" id="PRO_5030934311" description="GOLD domain-containing protein" evidence="9">
    <location>
        <begin position="24"/>
        <end position="213"/>
    </location>
</feature>
<evidence type="ECO:0000256" key="9">
    <source>
        <dbReference type="SAM" id="SignalP"/>
    </source>
</evidence>
<feature type="signal peptide" evidence="9">
    <location>
        <begin position="1"/>
        <end position="23"/>
    </location>
</feature>
<proteinExistence type="inferred from homology"/>
<evidence type="ECO:0000256" key="5">
    <source>
        <dbReference type="ARBA" id="ARBA00022989"/>
    </source>
</evidence>
<evidence type="ECO:0000259" key="10">
    <source>
        <dbReference type="PROSITE" id="PS50866"/>
    </source>
</evidence>
<reference evidence="11" key="2">
    <citation type="submission" date="2021-03" db="UniProtKB">
        <authorList>
            <consortium name="EnsemblPlants"/>
        </authorList>
    </citation>
    <scope>IDENTIFICATION</scope>
</reference>
<evidence type="ECO:0000256" key="4">
    <source>
        <dbReference type="ARBA" id="ARBA00022729"/>
    </source>
</evidence>
<evidence type="ECO:0000256" key="3">
    <source>
        <dbReference type="ARBA" id="ARBA00022692"/>
    </source>
</evidence>
<dbReference type="OrthoDB" id="1929172at2759"/>
<dbReference type="Proteomes" id="UP000596660">
    <property type="component" value="Unplaced"/>
</dbReference>
<evidence type="ECO:0000313" key="12">
    <source>
        <dbReference type="Proteomes" id="UP000596660"/>
    </source>
</evidence>
<dbReference type="InterPro" id="IPR009038">
    <property type="entry name" value="GOLD_dom"/>
</dbReference>
<evidence type="ECO:0000256" key="7">
    <source>
        <dbReference type="RuleBase" id="RU003827"/>
    </source>
</evidence>
<dbReference type="EnsemblPlants" id="AUR62026071-RA">
    <property type="protein sequence ID" value="AUR62026071-RA:cds"/>
    <property type="gene ID" value="AUR62026071"/>
</dbReference>
<dbReference type="SMART" id="SM01190">
    <property type="entry name" value="EMP24_GP25L"/>
    <property type="match status" value="1"/>
</dbReference>
<keyword evidence="4 9" id="KW-0732">Signal</keyword>
<dbReference type="Pfam" id="PF01105">
    <property type="entry name" value="EMP24_GP25L"/>
    <property type="match status" value="1"/>
</dbReference>
<keyword evidence="6 8" id="KW-0472">Membrane</keyword>
<dbReference type="RefSeq" id="XP_021741029.1">
    <property type="nucleotide sequence ID" value="XM_021885337.1"/>
</dbReference>
<evidence type="ECO:0000256" key="2">
    <source>
        <dbReference type="ARBA" id="ARBA00007104"/>
    </source>
</evidence>
<feature type="transmembrane region" description="Helical" evidence="8">
    <location>
        <begin position="181"/>
        <end position="201"/>
    </location>
</feature>
<evidence type="ECO:0000256" key="6">
    <source>
        <dbReference type="ARBA" id="ARBA00023136"/>
    </source>
</evidence>
<dbReference type="InterPro" id="IPR015720">
    <property type="entry name" value="Emp24-like"/>
</dbReference>
<dbReference type="Gramene" id="AUR62026071-RA">
    <property type="protein sequence ID" value="AUR62026071-RA:cds"/>
    <property type="gene ID" value="AUR62026071"/>
</dbReference>
<reference evidence="11" key="1">
    <citation type="journal article" date="2017" name="Nature">
        <title>The genome of Chenopodium quinoa.</title>
        <authorList>
            <person name="Jarvis D.E."/>
            <person name="Ho Y.S."/>
            <person name="Lightfoot D.J."/>
            <person name="Schmoeckel S.M."/>
            <person name="Li B."/>
            <person name="Borm T.J.A."/>
            <person name="Ohyanagi H."/>
            <person name="Mineta K."/>
            <person name="Michell C.T."/>
            <person name="Saber N."/>
            <person name="Kharbatia N.M."/>
            <person name="Rupper R.R."/>
            <person name="Sharp A.R."/>
            <person name="Dally N."/>
            <person name="Boughton B.A."/>
            <person name="Woo Y.H."/>
            <person name="Gao G."/>
            <person name="Schijlen E.G.W.M."/>
            <person name="Guo X."/>
            <person name="Momin A.A."/>
            <person name="Negrao S."/>
            <person name="Al-Babili S."/>
            <person name="Gehring C."/>
            <person name="Roessner U."/>
            <person name="Jung C."/>
            <person name="Murphy K."/>
            <person name="Arold S.T."/>
            <person name="Gojobori T."/>
            <person name="van der Linden C.G."/>
            <person name="van Loo E.N."/>
            <person name="Jellen E.N."/>
            <person name="Maughan P.J."/>
            <person name="Tester M."/>
        </authorList>
    </citation>
    <scope>NUCLEOTIDE SEQUENCE [LARGE SCALE GENOMIC DNA]</scope>
    <source>
        <strain evidence="11">cv. PI 614886</strain>
    </source>
</reference>
<comment type="similarity">
    <text evidence="2 7">Belongs to the EMP24/GP25L family.</text>
</comment>
<comment type="subcellular location">
    <subcellularLocation>
        <location evidence="1 7">Membrane</location>
        <topology evidence="1 7">Single-pass type I membrane protein</topology>
    </subcellularLocation>
</comment>
<sequence length="213" mass="24420">MSNLISVILVMVCVVQRSNVSEALRFEVASGATKCISEEIKHDAMTVGKYKVISPIDGHPVPDNHRITARVTSPRGNHYHYKDVVESGIFAFTAAETGDYMTCFWAPYNNPPSKILIDFEWKTGIDARDWYNVARKGQIDLVDVELRKLYDSVKSIHEEMFYLREREEEMQLLNKSTKSKMATFSLVSIILVLSVAALQLWHLKSYFERKKLL</sequence>
<dbReference type="PANTHER" id="PTHR22811">
    <property type="entry name" value="TRANSMEMBRANE EMP24 DOMAIN-CONTAINING PROTEIN"/>
    <property type="match status" value="1"/>
</dbReference>
<dbReference type="GeneID" id="110707318"/>
<evidence type="ECO:0000256" key="1">
    <source>
        <dbReference type="ARBA" id="ARBA00004479"/>
    </source>
</evidence>
<dbReference type="GO" id="GO:0016020">
    <property type="term" value="C:membrane"/>
    <property type="evidence" value="ECO:0007669"/>
    <property type="project" value="UniProtKB-SubCell"/>
</dbReference>
<keyword evidence="12" id="KW-1185">Reference proteome</keyword>
<dbReference type="PROSITE" id="PS50866">
    <property type="entry name" value="GOLD"/>
    <property type="match status" value="1"/>
</dbReference>
<evidence type="ECO:0000313" key="11">
    <source>
        <dbReference type="EnsemblPlants" id="AUR62026071-RA:cds"/>
    </source>
</evidence>
<gene>
    <name evidence="11" type="primary">LOC110707318</name>
</gene>
<dbReference type="KEGG" id="cqi:110707318"/>
<keyword evidence="5 8" id="KW-1133">Transmembrane helix</keyword>
<evidence type="ECO:0000256" key="8">
    <source>
        <dbReference type="SAM" id="Phobius"/>
    </source>
</evidence>
<keyword evidence="3 7" id="KW-0812">Transmembrane</keyword>